<dbReference type="AlphaFoldDB" id="X1PVN6"/>
<proteinExistence type="predicted"/>
<organism evidence="1">
    <name type="scientific">marine sediment metagenome</name>
    <dbReference type="NCBI Taxonomy" id="412755"/>
    <lineage>
        <taxon>unclassified sequences</taxon>
        <taxon>metagenomes</taxon>
        <taxon>ecological metagenomes</taxon>
    </lineage>
</organism>
<name>X1PVN6_9ZZZZ</name>
<dbReference type="EMBL" id="BARV01042069">
    <property type="protein sequence ID" value="GAI46621.1"/>
    <property type="molecule type" value="Genomic_DNA"/>
</dbReference>
<sequence length="45" mass="5021">MLYDVIGYDNQVLGQVEASNQTEAWEGANKMYSNILDVRPTTTIA</sequence>
<protein>
    <submittedName>
        <fullName evidence="1">Uncharacterized protein</fullName>
    </submittedName>
</protein>
<comment type="caution">
    <text evidence="1">The sequence shown here is derived from an EMBL/GenBank/DDBJ whole genome shotgun (WGS) entry which is preliminary data.</text>
</comment>
<gene>
    <name evidence="1" type="ORF">S06H3_63427</name>
</gene>
<accession>X1PVN6</accession>
<evidence type="ECO:0000313" key="1">
    <source>
        <dbReference type="EMBL" id="GAI46621.1"/>
    </source>
</evidence>
<reference evidence="1" key="1">
    <citation type="journal article" date="2014" name="Front. Microbiol.">
        <title>High frequency of phylogenetically diverse reductive dehalogenase-homologous genes in deep subseafloor sedimentary metagenomes.</title>
        <authorList>
            <person name="Kawai M."/>
            <person name="Futagami T."/>
            <person name="Toyoda A."/>
            <person name="Takaki Y."/>
            <person name="Nishi S."/>
            <person name="Hori S."/>
            <person name="Arai W."/>
            <person name="Tsubouchi T."/>
            <person name="Morono Y."/>
            <person name="Uchiyama I."/>
            <person name="Ito T."/>
            <person name="Fujiyama A."/>
            <person name="Inagaki F."/>
            <person name="Takami H."/>
        </authorList>
    </citation>
    <scope>NUCLEOTIDE SEQUENCE</scope>
    <source>
        <strain evidence="1">Expedition CK06-06</strain>
    </source>
</reference>